<evidence type="ECO:0000256" key="4">
    <source>
        <dbReference type="ARBA" id="ARBA00022801"/>
    </source>
</evidence>
<feature type="domain" description="HD/PDEase" evidence="7">
    <location>
        <begin position="23"/>
        <end position="150"/>
    </location>
</feature>
<dbReference type="GO" id="GO:0046872">
    <property type="term" value="F:metal ion binding"/>
    <property type="evidence" value="ECO:0007669"/>
    <property type="project" value="UniProtKB-KW"/>
</dbReference>
<comment type="caution">
    <text evidence="8">The sequence shown here is derived from an EMBL/GenBank/DDBJ whole genome shotgun (WGS) entry which is preliminary data.</text>
</comment>
<dbReference type="NCBIfam" id="TIGR00488">
    <property type="entry name" value="bis(5'-nucleosyl)-tetraphosphatase (symmetrical) YqeK"/>
    <property type="match status" value="1"/>
</dbReference>
<dbReference type="AlphaFoldDB" id="A0A5C8CDK4"/>
<dbReference type="Gene3D" id="1.10.3210.10">
    <property type="entry name" value="Hypothetical protein af1432"/>
    <property type="match status" value="1"/>
</dbReference>
<dbReference type="PANTHER" id="PTHR35795">
    <property type="entry name" value="SLR1885 PROTEIN"/>
    <property type="match status" value="1"/>
</dbReference>
<proteinExistence type="predicted"/>
<sequence length="195" mass="22832">MNKLKKIEFSEIENKIIEYIKKYLPFREEHIISTRELAVKIAKKYNIDICKTSIAALCHDLGKRYKDEEMKKIIFECDNKKYPNYITSALLHARVSSIIAQNEFNINDKEILSAIESHTVGHGNMSMLEKIIYVSDYLEPTRKIEIADKIREKIFIDFDSAFLEVVLESINFVLSKKQYLSNKTIELYNSLIIKN</sequence>
<evidence type="ECO:0000256" key="6">
    <source>
        <dbReference type="ARBA" id="ARBA00049417"/>
    </source>
</evidence>
<evidence type="ECO:0000313" key="8">
    <source>
        <dbReference type="EMBL" id="TXJ11634.1"/>
    </source>
</evidence>
<dbReference type="SMART" id="SM00471">
    <property type="entry name" value="HDc"/>
    <property type="match status" value="1"/>
</dbReference>
<evidence type="ECO:0000256" key="5">
    <source>
        <dbReference type="ARBA" id="ARBA00023004"/>
    </source>
</evidence>
<name>A0A5C8CDK4_9SPIR</name>
<reference evidence="8 9" key="1">
    <citation type="journal article" date="1992" name="Lakartidningen">
        <title>[Penicillin V and not amoxicillin is the first choice preparation in acute otitis].</title>
        <authorList>
            <person name="Kamme C."/>
            <person name="Lundgren K."/>
            <person name="Prellner K."/>
        </authorList>
    </citation>
    <scope>NUCLEOTIDE SEQUENCE [LARGE SCALE GENOMIC DNA]</scope>
    <source>
        <strain evidence="8 9">W1</strain>
    </source>
</reference>
<dbReference type="EC" id="3.6.1.41" evidence="1"/>
<dbReference type="PANTHER" id="PTHR35795:SF1">
    <property type="entry name" value="BIS(5'-NUCLEOSYL)-TETRAPHOSPHATASE, SYMMETRICAL"/>
    <property type="match status" value="1"/>
</dbReference>
<organism evidence="8 9">
    <name type="scientific">Brachyspira aalborgi</name>
    <dbReference type="NCBI Taxonomy" id="29522"/>
    <lineage>
        <taxon>Bacteria</taxon>
        <taxon>Pseudomonadati</taxon>
        <taxon>Spirochaetota</taxon>
        <taxon>Spirochaetia</taxon>
        <taxon>Brachyspirales</taxon>
        <taxon>Brachyspiraceae</taxon>
        <taxon>Brachyspira</taxon>
    </lineage>
</organism>
<keyword evidence="5" id="KW-0408">Iron</keyword>
<dbReference type="InterPro" id="IPR006674">
    <property type="entry name" value="HD_domain"/>
</dbReference>
<dbReference type="Proteomes" id="UP000325116">
    <property type="component" value="Unassembled WGS sequence"/>
</dbReference>
<dbReference type="RefSeq" id="WP_147758569.1">
    <property type="nucleotide sequence ID" value="NZ_SAXT01000005.1"/>
</dbReference>
<evidence type="ECO:0000256" key="2">
    <source>
        <dbReference type="ARBA" id="ARBA00022723"/>
    </source>
</evidence>
<evidence type="ECO:0000256" key="1">
    <source>
        <dbReference type="ARBA" id="ARBA00012506"/>
    </source>
</evidence>
<dbReference type="GO" id="GO:0008803">
    <property type="term" value="F:bis(5'-nucleosyl)-tetraphosphatase (symmetrical) activity"/>
    <property type="evidence" value="ECO:0007669"/>
    <property type="project" value="UniProtKB-EC"/>
</dbReference>
<dbReference type="SUPFAM" id="SSF109604">
    <property type="entry name" value="HD-domain/PDEase-like"/>
    <property type="match status" value="1"/>
</dbReference>
<comment type="catalytic activity">
    <reaction evidence="6">
        <text>P(1),P(4)-bis(5'-adenosyl) tetraphosphate + H2O = 2 ADP + 2 H(+)</text>
        <dbReference type="Rhea" id="RHEA:24252"/>
        <dbReference type="ChEBI" id="CHEBI:15377"/>
        <dbReference type="ChEBI" id="CHEBI:15378"/>
        <dbReference type="ChEBI" id="CHEBI:58141"/>
        <dbReference type="ChEBI" id="CHEBI:456216"/>
        <dbReference type="EC" id="3.6.1.41"/>
    </reaction>
</comment>
<gene>
    <name evidence="8" type="ORF">EPJ80_07920</name>
</gene>
<dbReference type="EMBL" id="SAXT01000005">
    <property type="protein sequence ID" value="TXJ11634.1"/>
    <property type="molecule type" value="Genomic_DNA"/>
</dbReference>
<dbReference type="InterPro" id="IPR051094">
    <property type="entry name" value="Diverse_Catalytic_Enzymes"/>
</dbReference>
<keyword evidence="3" id="KW-0547">Nucleotide-binding</keyword>
<evidence type="ECO:0000313" key="9">
    <source>
        <dbReference type="Proteomes" id="UP000325116"/>
    </source>
</evidence>
<protein>
    <recommendedName>
        <fullName evidence="1">bis(5'-nucleosyl)-tetraphosphatase (symmetrical)</fullName>
        <ecNumber evidence="1">3.6.1.41</ecNumber>
    </recommendedName>
</protein>
<dbReference type="InterPro" id="IPR003607">
    <property type="entry name" value="HD/PDEase_dom"/>
</dbReference>
<evidence type="ECO:0000256" key="3">
    <source>
        <dbReference type="ARBA" id="ARBA00022741"/>
    </source>
</evidence>
<dbReference type="CDD" id="cd00077">
    <property type="entry name" value="HDc"/>
    <property type="match status" value="1"/>
</dbReference>
<keyword evidence="2" id="KW-0479">Metal-binding</keyword>
<keyword evidence="4" id="KW-0378">Hydrolase</keyword>
<dbReference type="Pfam" id="PF01966">
    <property type="entry name" value="HD"/>
    <property type="match status" value="1"/>
</dbReference>
<dbReference type="InterPro" id="IPR005249">
    <property type="entry name" value="YqeK"/>
</dbReference>
<evidence type="ECO:0000259" key="7">
    <source>
        <dbReference type="SMART" id="SM00471"/>
    </source>
</evidence>
<accession>A0A5C8CDK4</accession>
<dbReference type="GO" id="GO:0000166">
    <property type="term" value="F:nucleotide binding"/>
    <property type="evidence" value="ECO:0007669"/>
    <property type="project" value="UniProtKB-KW"/>
</dbReference>